<feature type="transmembrane region" description="Helical" evidence="1">
    <location>
        <begin position="275"/>
        <end position="293"/>
    </location>
</feature>
<protein>
    <recommendedName>
        <fullName evidence="2">Inositolphosphotransferase Aur1/Ipt1 domain-containing protein</fullName>
    </recommendedName>
</protein>
<name>A0A167MNR1_9HYPH</name>
<feature type="transmembrane region" description="Helical" evidence="1">
    <location>
        <begin position="251"/>
        <end position="269"/>
    </location>
</feature>
<evidence type="ECO:0000313" key="3">
    <source>
        <dbReference type="EMBL" id="ANB41806.1"/>
    </source>
</evidence>
<dbReference type="AlphaFoldDB" id="A0A167MNR1"/>
<keyword evidence="1" id="KW-0472">Membrane</keyword>
<feature type="domain" description="Inositolphosphotransferase Aur1/Ipt1" evidence="2">
    <location>
        <begin position="99"/>
        <end position="287"/>
    </location>
</feature>
<feature type="transmembrane region" description="Helical" evidence="1">
    <location>
        <begin position="129"/>
        <end position="147"/>
    </location>
</feature>
<dbReference type="Pfam" id="PF14378">
    <property type="entry name" value="PAP2_3"/>
    <property type="match status" value="1"/>
</dbReference>
<dbReference type="InterPro" id="IPR026841">
    <property type="entry name" value="Aur1/Ipt1"/>
</dbReference>
<evidence type="ECO:0000256" key="1">
    <source>
        <dbReference type="SAM" id="Phobius"/>
    </source>
</evidence>
<organism evidence="3">
    <name type="scientific">Ochrobactrum sp. TCC-2</name>
    <dbReference type="NCBI Taxonomy" id="1841544"/>
    <lineage>
        <taxon>Bacteria</taxon>
        <taxon>Pseudomonadati</taxon>
        <taxon>Pseudomonadota</taxon>
        <taxon>Alphaproteobacteria</taxon>
        <taxon>Hyphomicrobiales</taxon>
        <taxon>Brucellaceae</taxon>
        <taxon>Brucella/Ochrobactrum group</taxon>
        <taxon>Ochrobactrum</taxon>
    </lineage>
</organism>
<sequence>MIFSRYERFVLTVVGALGAIDILLIAAKGIRVDWTGYGMIGAIGLGTIMLGLFYRFVRNDTRIAETLILTAGFILFTLVGSVFNYMLLPIHFPRIDEFLVGVDRLMGYDWPSLVTYIAQWPGVSALLKIVYFTSLPQLVMVVLLLGFSGQSEKLAHFLMTGIVGALLSIVVWAFFPTFGTSAVWNLPDDVVRSAGLAVGPSYGLELIRLSKEGVDYLTPANVLGLIGFPSFHTVMAAMSVVFTWRIAWVRLPVLALNIFMVPAILLHGGHHLSDVFGGLAVFTIAYFITHYAINVLRDDRAASAPAGHVPAAPSR</sequence>
<feature type="transmembrane region" description="Helical" evidence="1">
    <location>
        <begin position="154"/>
        <end position="175"/>
    </location>
</feature>
<accession>A0A167MNR1</accession>
<evidence type="ECO:0000259" key="2">
    <source>
        <dbReference type="Pfam" id="PF14378"/>
    </source>
</evidence>
<feature type="transmembrane region" description="Helical" evidence="1">
    <location>
        <begin position="9"/>
        <end position="30"/>
    </location>
</feature>
<keyword evidence="1" id="KW-1133">Transmembrane helix</keyword>
<dbReference type="EMBL" id="KU753911">
    <property type="protein sequence ID" value="ANB41806.1"/>
    <property type="molecule type" value="Genomic_DNA"/>
</dbReference>
<proteinExistence type="predicted"/>
<feature type="transmembrane region" description="Helical" evidence="1">
    <location>
        <begin position="66"/>
        <end position="88"/>
    </location>
</feature>
<feature type="transmembrane region" description="Helical" evidence="1">
    <location>
        <begin position="222"/>
        <end position="244"/>
    </location>
</feature>
<feature type="transmembrane region" description="Helical" evidence="1">
    <location>
        <begin position="36"/>
        <end position="54"/>
    </location>
</feature>
<dbReference type="GO" id="GO:0016020">
    <property type="term" value="C:membrane"/>
    <property type="evidence" value="ECO:0007669"/>
    <property type="project" value="UniProtKB-SubCell"/>
</dbReference>
<keyword evidence="1" id="KW-0812">Transmembrane</keyword>
<reference evidence="3" key="1">
    <citation type="submission" date="2016-02" db="EMBL/GenBank/DDBJ databases">
        <title>TccA, a novel amidase involved in the biodegradation of chlorinated aromatic antimicrobial triclocarban in Ochrobactrum sp. TCC-2.</title>
        <authorList>
            <person name="Yun H."/>
            <person name="Liang B."/>
            <person name="Wang A."/>
        </authorList>
    </citation>
    <scope>NUCLEOTIDE SEQUENCE</scope>
    <source>
        <strain evidence="3">TCC-2</strain>
    </source>
</reference>